<feature type="transmembrane region" description="Helical" evidence="7">
    <location>
        <begin position="331"/>
        <end position="353"/>
    </location>
</feature>
<dbReference type="Gene3D" id="1.20.1720.10">
    <property type="entry name" value="Multidrug resistance protein D"/>
    <property type="match status" value="1"/>
</dbReference>
<name>A0A7H4MLW8_KLEVA</name>
<evidence type="ECO:0000313" key="9">
    <source>
        <dbReference type="EMBL" id="STS91318.1"/>
    </source>
</evidence>
<feature type="transmembrane region" description="Helical" evidence="7">
    <location>
        <begin position="426"/>
        <end position="446"/>
    </location>
</feature>
<proteinExistence type="predicted"/>
<dbReference type="GO" id="GO:0005886">
    <property type="term" value="C:plasma membrane"/>
    <property type="evidence" value="ECO:0007669"/>
    <property type="project" value="UniProtKB-SubCell"/>
</dbReference>
<dbReference type="SUPFAM" id="SSF103473">
    <property type="entry name" value="MFS general substrate transporter"/>
    <property type="match status" value="1"/>
</dbReference>
<feature type="transmembrane region" description="Helical" evidence="7">
    <location>
        <begin position="299"/>
        <end position="319"/>
    </location>
</feature>
<keyword evidence="2" id="KW-0813">Transport</keyword>
<protein>
    <submittedName>
        <fullName evidence="9">Transport protein</fullName>
    </submittedName>
</protein>
<comment type="caution">
    <text evidence="9">The sequence shown here is derived from an EMBL/GenBank/DDBJ whole genome shotgun (WGS) entry which is preliminary data.</text>
</comment>
<dbReference type="Pfam" id="PF07690">
    <property type="entry name" value="MFS_1"/>
    <property type="match status" value="1"/>
</dbReference>
<gene>
    <name evidence="9" type="primary">emrB_5</name>
    <name evidence="9" type="ORF">NCTC9177_05224</name>
</gene>
<feature type="transmembrane region" description="Helical" evidence="7">
    <location>
        <begin position="12"/>
        <end position="40"/>
    </location>
</feature>
<evidence type="ECO:0000256" key="2">
    <source>
        <dbReference type="ARBA" id="ARBA00022448"/>
    </source>
</evidence>
<feature type="transmembrane region" description="Helical" evidence="7">
    <location>
        <begin position="226"/>
        <end position="244"/>
    </location>
</feature>
<feature type="transmembrane region" description="Helical" evidence="7">
    <location>
        <begin position="402"/>
        <end position="420"/>
    </location>
</feature>
<feature type="transmembrane region" description="Helical" evidence="7">
    <location>
        <begin position="52"/>
        <end position="72"/>
    </location>
</feature>
<comment type="subcellular location">
    <subcellularLocation>
        <location evidence="1">Cell membrane</location>
        <topology evidence="1">Multi-pass membrane protein</topology>
    </subcellularLocation>
</comment>
<dbReference type="EMBL" id="UGKR01000003">
    <property type="protein sequence ID" value="STS91318.1"/>
    <property type="molecule type" value="Genomic_DNA"/>
</dbReference>
<dbReference type="Gene3D" id="1.20.1250.20">
    <property type="entry name" value="MFS general substrate transporter like domains"/>
    <property type="match status" value="1"/>
</dbReference>
<keyword evidence="3" id="KW-1003">Cell membrane</keyword>
<dbReference type="CDD" id="cd17321">
    <property type="entry name" value="MFS_MMR_MDR_like"/>
    <property type="match status" value="1"/>
</dbReference>
<reference evidence="9 10" key="1">
    <citation type="submission" date="2018-06" db="EMBL/GenBank/DDBJ databases">
        <authorList>
            <consortium name="Pathogen Informatics"/>
            <person name="Doyle S."/>
        </authorList>
    </citation>
    <scope>NUCLEOTIDE SEQUENCE [LARGE SCALE GENOMIC DNA]</scope>
    <source>
        <strain evidence="9 10">NCTC9177</strain>
    </source>
</reference>
<evidence type="ECO:0000256" key="6">
    <source>
        <dbReference type="ARBA" id="ARBA00023136"/>
    </source>
</evidence>
<keyword evidence="4 7" id="KW-0812">Transmembrane</keyword>
<dbReference type="GO" id="GO:0022857">
    <property type="term" value="F:transmembrane transporter activity"/>
    <property type="evidence" value="ECO:0007669"/>
    <property type="project" value="InterPro"/>
</dbReference>
<keyword evidence="5 7" id="KW-1133">Transmembrane helix</keyword>
<dbReference type="InterPro" id="IPR020846">
    <property type="entry name" value="MFS_dom"/>
</dbReference>
<evidence type="ECO:0000256" key="3">
    <source>
        <dbReference type="ARBA" id="ARBA00022475"/>
    </source>
</evidence>
<feature type="transmembrane region" description="Helical" evidence="7">
    <location>
        <begin position="265"/>
        <end position="287"/>
    </location>
</feature>
<organism evidence="9 10">
    <name type="scientific">Klebsiella variicola</name>
    <dbReference type="NCBI Taxonomy" id="244366"/>
    <lineage>
        <taxon>Bacteria</taxon>
        <taxon>Pseudomonadati</taxon>
        <taxon>Pseudomonadota</taxon>
        <taxon>Gammaproteobacteria</taxon>
        <taxon>Enterobacterales</taxon>
        <taxon>Enterobacteriaceae</taxon>
        <taxon>Klebsiella/Raoultella group</taxon>
        <taxon>Klebsiella</taxon>
        <taxon>Klebsiella pneumoniae complex</taxon>
    </lineage>
</organism>
<feature type="transmembrane region" description="Helical" evidence="7">
    <location>
        <begin position="201"/>
        <end position="220"/>
    </location>
</feature>
<dbReference type="InterPro" id="IPR036259">
    <property type="entry name" value="MFS_trans_sf"/>
</dbReference>
<dbReference type="PANTHER" id="PTHR42718:SF46">
    <property type="entry name" value="BLR6921 PROTEIN"/>
    <property type="match status" value="1"/>
</dbReference>
<feature type="transmembrane region" description="Helical" evidence="7">
    <location>
        <begin position="139"/>
        <end position="161"/>
    </location>
</feature>
<dbReference type="InterPro" id="IPR011701">
    <property type="entry name" value="MFS"/>
</dbReference>
<dbReference type="AlphaFoldDB" id="A0A7H4MLW8"/>
<dbReference type="PANTHER" id="PTHR42718">
    <property type="entry name" value="MAJOR FACILITATOR SUPERFAMILY MULTIDRUG TRANSPORTER MFSC"/>
    <property type="match status" value="1"/>
</dbReference>
<evidence type="ECO:0000256" key="7">
    <source>
        <dbReference type="SAM" id="Phobius"/>
    </source>
</evidence>
<dbReference type="Proteomes" id="UP000254545">
    <property type="component" value="Unassembled WGS sequence"/>
</dbReference>
<feature type="transmembrane region" description="Helical" evidence="7">
    <location>
        <begin position="167"/>
        <end position="189"/>
    </location>
</feature>
<evidence type="ECO:0000313" key="10">
    <source>
        <dbReference type="Proteomes" id="UP000254545"/>
    </source>
</evidence>
<sequence length="487" mass="52807">MSTELIKEEKLNIGAVLAVSLSTVIAMLDSTIANVALPVIAKDFAVSESSSILIINAYQFAVIASLLVFAALGRKVGNKRIFIMGTILFAFSSLGCALSETLNMLTVFRVVQGFGAAAILSVNAALIKDIYPARLLGRGLGINVMVVSVSAAAGPSIASAILSIANWNWLFTINVPIACIALVLCIVSLKSRQRMEARFDKAGGVLVFLTFISFSTMMLGLTKNNLIEVVLSAIILIILAFILYRDQRKKQDSALIPVAMFRSKTFSLSLLMSMLSYSTQLLAFVSLPFYFHNVLHRSVIEIGMLLTAWPLATMLTSLISGDLIKKHDPNLVALSGLSLLLAGTLLMTWLPAAPTNLQILWRVAICGFGFGLFQAPNNYLIMTSVSHENSSIASGLLGSSRLVGQIIGSALVAIFINIYASHGTSISLFAGALFSLLSLTVSYFRYKSENQTQISIKKLYEVPFENQINYDSVVTHDFFGTLWLFNL</sequence>
<dbReference type="PROSITE" id="PS50850">
    <property type="entry name" value="MFS"/>
    <property type="match status" value="1"/>
</dbReference>
<evidence type="ECO:0000259" key="8">
    <source>
        <dbReference type="PROSITE" id="PS50850"/>
    </source>
</evidence>
<keyword evidence="6 7" id="KW-0472">Membrane</keyword>
<accession>A0A7H4MLW8</accession>
<evidence type="ECO:0000256" key="1">
    <source>
        <dbReference type="ARBA" id="ARBA00004651"/>
    </source>
</evidence>
<feature type="transmembrane region" description="Helical" evidence="7">
    <location>
        <begin position="359"/>
        <end position="381"/>
    </location>
</feature>
<evidence type="ECO:0000256" key="4">
    <source>
        <dbReference type="ARBA" id="ARBA00022692"/>
    </source>
</evidence>
<feature type="domain" description="Major facilitator superfamily (MFS) profile" evidence="8">
    <location>
        <begin position="15"/>
        <end position="450"/>
    </location>
</feature>
<feature type="transmembrane region" description="Helical" evidence="7">
    <location>
        <begin position="81"/>
        <end position="100"/>
    </location>
</feature>
<feature type="transmembrane region" description="Helical" evidence="7">
    <location>
        <begin position="106"/>
        <end position="127"/>
    </location>
</feature>
<evidence type="ECO:0000256" key="5">
    <source>
        <dbReference type="ARBA" id="ARBA00022989"/>
    </source>
</evidence>